<evidence type="ECO:0000313" key="3">
    <source>
        <dbReference type="Proteomes" id="UP001165092"/>
    </source>
</evidence>
<keyword evidence="3" id="KW-1185">Reference proteome</keyword>
<reference evidence="2" key="1">
    <citation type="submission" date="2023-02" db="EMBL/GenBank/DDBJ databases">
        <title>Nocardiopsis ansamitocini NBRC 112285.</title>
        <authorList>
            <person name="Ichikawa N."/>
            <person name="Sato H."/>
            <person name="Tonouchi N."/>
        </authorList>
    </citation>
    <scope>NUCLEOTIDE SEQUENCE</scope>
    <source>
        <strain evidence="2">NBRC 112285</strain>
    </source>
</reference>
<evidence type="ECO:0000256" key="1">
    <source>
        <dbReference type="SAM" id="MobiDB-lite"/>
    </source>
</evidence>
<proteinExistence type="predicted"/>
<feature type="region of interest" description="Disordered" evidence="1">
    <location>
        <begin position="122"/>
        <end position="158"/>
    </location>
</feature>
<comment type="caution">
    <text evidence="2">The sequence shown here is derived from an EMBL/GenBank/DDBJ whole genome shotgun (WGS) entry which is preliminary data.</text>
</comment>
<gene>
    <name evidence="2" type="ORF">Nans01_20410</name>
</gene>
<protein>
    <submittedName>
        <fullName evidence="2">Uncharacterized protein</fullName>
    </submittedName>
</protein>
<dbReference type="Proteomes" id="UP001165092">
    <property type="component" value="Unassembled WGS sequence"/>
</dbReference>
<dbReference type="AlphaFoldDB" id="A0A9W6UJ48"/>
<accession>A0A9W6UJ48</accession>
<name>A0A9W6UJ48_9ACTN</name>
<feature type="compositionally biased region" description="Polar residues" evidence="1">
    <location>
        <begin position="126"/>
        <end position="137"/>
    </location>
</feature>
<evidence type="ECO:0000313" key="2">
    <source>
        <dbReference type="EMBL" id="GLU47690.1"/>
    </source>
</evidence>
<sequence length="158" mass="17528">MPIERGTRTVRTSVYNCTDGVQWSDVAWSEATGQSNSVGVSMTAEAGFGTVFSVSYEQTYRETWESSHTESQTTNVDTGPKEVGWVERAPRMEWVAGQYEMRLGSRFHGHYYWYVPFEATGPADEQSGTVPQSSTPMSDGERAAHCGRPTGRRKGGEQ</sequence>
<organism evidence="2 3">
    <name type="scientific">Nocardiopsis ansamitocini</name>
    <dbReference type="NCBI Taxonomy" id="1670832"/>
    <lineage>
        <taxon>Bacteria</taxon>
        <taxon>Bacillati</taxon>
        <taxon>Actinomycetota</taxon>
        <taxon>Actinomycetes</taxon>
        <taxon>Streptosporangiales</taxon>
        <taxon>Nocardiopsidaceae</taxon>
        <taxon>Nocardiopsis</taxon>
    </lineage>
</organism>
<dbReference type="EMBL" id="BSQG01000003">
    <property type="protein sequence ID" value="GLU47690.1"/>
    <property type="molecule type" value="Genomic_DNA"/>
</dbReference>